<evidence type="ECO:0000256" key="1">
    <source>
        <dbReference type="SAM" id="Coils"/>
    </source>
</evidence>
<gene>
    <name evidence="3" type="ORF">J27TS8_27940</name>
</gene>
<keyword evidence="2" id="KW-0732">Signal</keyword>
<evidence type="ECO:0000313" key="3">
    <source>
        <dbReference type="EMBL" id="GIN62801.1"/>
    </source>
</evidence>
<protein>
    <submittedName>
        <fullName evidence="3">Uncharacterized protein</fullName>
    </submittedName>
</protein>
<sequence length="212" mass="24835">MMKKITMLAAILIVALTCNLSSTLVHASPEKDHKHGHHHRLIEREKAEQLKEQGYSKQEIFMAAILSKKADKNIHDVLDLYNKTKSWEKTAQQLGIDMEEFKRIDAMRKWETFVKNNEKEVQKYLAEYANKTDEEIDKYIKDGFHLRFLIGAAALAKLSEKPLEEIIAYKKEKKSFHDVMETLDISKEELQQELQQFKKDVKKTLKQESRDS</sequence>
<dbReference type="OrthoDB" id="2907171at2"/>
<dbReference type="Proteomes" id="UP000682111">
    <property type="component" value="Unassembled WGS sequence"/>
</dbReference>
<feature type="coiled-coil region" evidence="1">
    <location>
        <begin position="180"/>
        <end position="207"/>
    </location>
</feature>
<dbReference type="EMBL" id="BORC01000004">
    <property type="protein sequence ID" value="GIN62801.1"/>
    <property type="molecule type" value="Genomic_DNA"/>
</dbReference>
<proteinExistence type="predicted"/>
<evidence type="ECO:0000313" key="4">
    <source>
        <dbReference type="Proteomes" id="UP000682111"/>
    </source>
</evidence>
<feature type="chain" id="PRO_5037157439" evidence="2">
    <location>
        <begin position="28"/>
        <end position="212"/>
    </location>
</feature>
<comment type="caution">
    <text evidence="3">The sequence shown here is derived from an EMBL/GenBank/DDBJ whole genome shotgun (WGS) entry which is preliminary data.</text>
</comment>
<name>A0A919WIS5_9BACI</name>
<feature type="signal peptide" evidence="2">
    <location>
        <begin position="1"/>
        <end position="27"/>
    </location>
</feature>
<organism evidence="3 4">
    <name type="scientific">Robertmurraya siralis</name>
    <dbReference type="NCBI Taxonomy" id="77777"/>
    <lineage>
        <taxon>Bacteria</taxon>
        <taxon>Bacillati</taxon>
        <taxon>Bacillota</taxon>
        <taxon>Bacilli</taxon>
        <taxon>Bacillales</taxon>
        <taxon>Bacillaceae</taxon>
        <taxon>Robertmurraya</taxon>
    </lineage>
</organism>
<accession>A0A919WIS5</accession>
<evidence type="ECO:0000256" key="2">
    <source>
        <dbReference type="SAM" id="SignalP"/>
    </source>
</evidence>
<dbReference type="RefSeq" id="WP_095314850.1">
    <property type="nucleotide sequence ID" value="NZ_BORC01000004.1"/>
</dbReference>
<keyword evidence="4" id="KW-1185">Reference proteome</keyword>
<keyword evidence="1" id="KW-0175">Coiled coil</keyword>
<reference evidence="3" key="1">
    <citation type="submission" date="2021-03" db="EMBL/GenBank/DDBJ databases">
        <title>Antimicrobial resistance genes in bacteria isolated from Japanese honey, and their potential for conferring macrolide and lincosamide resistance in the American foulbrood pathogen Paenibacillus larvae.</title>
        <authorList>
            <person name="Okamoto M."/>
            <person name="Kumagai M."/>
            <person name="Kanamori H."/>
            <person name="Takamatsu D."/>
        </authorList>
    </citation>
    <scope>NUCLEOTIDE SEQUENCE</scope>
    <source>
        <strain evidence="3">J27TS8</strain>
    </source>
</reference>
<dbReference type="AlphaFoldDB" id="A0A919WIS5"/>